<evidence type="ECO:0000313" key="2">
    <source>
        <dbReference type="Proteomes" id="UP001269161"/>
    </source>
</evidence>
<protein>
    <submittedName>
        <fullName evidence="1">Uncharacterized protein</fullName>
    </submittedName>
</protein>
<organism evidence="1 2">
    <name type="scientific">Caudoviricetes sp. 'Rudgehvirus jaberico'</name>
    <dbReference type="NCBI Taxonomy" id="3028515"/>
    <lineage>
        <taxon>Viruses</taxon>
        <taxon>Duplodnaviria</taxon>
        <taxon>Heunggongvirae</taxon>
        <taxon>Uroviricota</taxon>
        <taxon>Caudoviricetes</taxon>
        <taxon>Crassvirales</taxon>
        <taxon>Intestiviridae</taxon>
        <taxon>Crudevirinae</taxon>
    </lineage>
</organism>
<dbReference type="Proteomes" id="UP001269161">
    <property type="component" value="Segment"/>
</dbReference>
<dbReference type="EMBL" id="OQ198719">
    <property type="protein sequence ID" value="WEU69927.1"/>
    <property type="molecule type" value="Genomic_DNA"/>
</dbReference>
<sequence>MKDFVRELRWREKIKSIHNSKGFQVYYVLEVKVWIFWIPIRKVLGSNREELIKLINHLNTYF</sequence>
<proteinExistence type="predicted"/>
<reference evidence="1" key="1">
    <citation type="submission" date="2023-01" db="EMBL/GenBank/DDBJ databases">
        <title>New crAssphage isolates infecting Bacteroides cellulosilyticus.</title>
        <authorList>
            <person name="Papudeshi B."/>
            <person name="Vega A.A."/>
            <person name="Souza C."/>
            <person name="Giles S.K."/>
            <person name="Mallawaarachchi V."/>
            <person name="Roach M.J."/>
            <person name="An M."/>
            <person name="Jacobson N."/>
            <person name="McNair K."/>
            <person name="Mora M.F."/>
            <person name="Pastrana K."/>
            <person name="Leigh C."/>
            <person name="Cram C."/>
            <person name="Plewa W.S."/>
            <person name="Grigson S.R."/>
            <person name="Bouras G.S."/>
            <person name="Decewicz P."/>
            <person name="Luque A."/>
            <person name="Droit L."/>
            <person name="Handley S."/>
            <person name="Segall A.M."/>
            <person name="Dinsdale E.A."/>
            <person name="Edwards R.A."/>
        </authorList>
    </citation>
    <scope>NUCLEOTIDE SEQUENCE</scope>
    <source>
        <strain evidence="1">Bc11</strain>
    </source>
</reference>
<dbReference type="RefSeq" id="YP_011108689.1">
    <property type="nucleotide sequence ID" value="NC_091965.1"/>
</dbReference>
<name>A0AAF0IC79_9CAUD</name>
<keyword evidence="2" id="KW-1185">Reference proteome</keyword>
<accession>A0AAF0IC79</accession>
<evidence type="ECO:0000313" key="1">
    <source>
        <dbReference type="EMBL" id="WEU69927.1"/>
    </source>
</evidence>